<dbReference type="InterPro" id="IPR006101">
    <property type="entry name" value="Glyco_hydro_2"/>
</dbReference>
<reference evidence="10 11" key="1">
    <citation type="submission" date="2023-07" db="EMBL/GenBank/DDBJ databases">
        <title>Protaetiibacter sp. nov WY-16 isolated from soil.</title>
        <authorList>
            <person name="Liu B."/>
            <person name="Wan Y."/>
        </authorList>
    </citation>
    <scope>NUCLEOTIDE SEQUENCE [LARGE SCALE GENOMIC DNA]</scope>
    <source>
        <strain evidence="10 11">WY-16</strain>
    </source>
</reference>
<keyword evidence="5 10" id="KW-0378">Hydrolase</keyword>
<dbReference type="InterPro" id="IPR014718">
    <property type="entry name" value="GH-type_carb-bd"/>
</dbReference>
<feature type="domain" description="Beta galactosidase small chain/" evidence="9">
    <location>
        <begin position="686"/>
        <end position="946"/>
    </location>
</feature>
<organism evidence="10 11">
    <name type="scientific">Antiquaquibacter soli</name>
    <dbReference type="NCBI Taxonomy" id="3064523"/>
    <lineage>
        <taxon>Bacteria</taxon>
        <taxon>Bacillati</taxon>
        <taxon>Actinomycetota</taxon>
        <taxon>Actinomycetes</taxon>
        <taxon>Micrococcales</taxon>
        <taxon>Microbacteriaceae</taxon>
        <taxon>Antiquaquibacter</taxon>
    </lineage>
</organism>
<evidence type="ECO:0000256" key="6">
    <source>
        <dbReference type="ARBA" id="ARBA00023295"/>
    </source>
</evidence>
<dbReference type="InterPro" id="IPR004199">
    <property type="entry name" value="B-gal_small/dom_5"/>
</dbReference>
<dbReference type="InterPro" id="IPR011013">
    <property type="entry name" value="Gal_mutarotase_sf_dom"/>
</dbReference>
<sequence length="950" mass="102719">MTGSTTFRDDLADPRPGRGALPPVAALESDAPVLDLSGTWSFRWAPTVADAPADMPGPDTSGWGRMPVPASWVMPALDAAAGGPHGSPVYTNVRYPFPLDPPFPPDANPVGDYATVFELDEVPERAVLRFEGVEGAATVWLNGVELGTTRGSRLPTSFDASAALQEGVNRLDVRVAQFSAASYLEDQDEWWAPGIIREVTLRTRPAGGLDDVFARVSWADGVGSLLVETPVPATVEVPELGIRGSSGERFDVPAEPWSAESPRLYEAIVSTDSERVVLRVGFRSVSVDGGVLRVNGVAITLRGVNRHEHHPELGRAVPREVMDAELALMKQHNVNAIRTSHYPPHPALLDAADRLGFYVVDECDIETHGFGDVGWRRNPSDEPLWREAYLDRAARMVERDKNHPSIILWSLGNEAGTGQNLRAMTEWIHDRDPSRPVHYEGDYDCEYVDIWSRMYASHAEVAAIATRDEPALDDPELDARRRAMPFMQCEYAHAMGNGPGGLSEYDELFESSERIAGGFVWEWLEHGIRDAGGRMRYGGDFGERVHDGNFVIDGLVSADREPRPQLEDLKAVFAPVVLTVAGASLTVRSRYDVIDTSHLVFDWVIERADGVLSRGSVDVPAIPPRGSATVSLPAPAVPGSVLTVSARLASDAEWAPAGHEVAWGQESLVAAPSLPGASTSAEALEAIPAVTLDPRTGAPTSIAGIPVADWRLELWRAPIDNDFGVAWGEADGRPLEERWRAIGLDQLASRLVSIDGSSVVTRVGGAGRDELVELTCRWRPVDGGVLLDVRVQPLVDTEQEWARVGISFTLPAAFAGMRWFGLGPGQGYPDTGQGTRLGWHAAAVADLPVPHVRPQESGSRRAVREVAFTDGARRLTAEGEFAVTARPWSTEAVASATHSDELQPDGRTHVVLDLAQYGVGTAACGPGVLTDYRLTAHRIDATVRFSSTDA</sequence>
<dbReference type="SUPFAM" id="SSF49303">
    <property type="entry name" value="beta-Galactosidase/glucuronidase domain"/>
    <property type="match status" value="2"/>
</dbReference>
<evidence type="ECO:0000256" key="8">
    <source>
        <dbReference type="SAM" id="MobiDB-lite"/>
    </source>
</evidence>
<evidence type="ECO:0000256" key="2">
    <source>
        <dbReference type="ARBA" id="ARBA00007401"/>
    </source>
</evidence>
<dbReference type="PRINTS" id="PR00132">
    <property type="entry name" value="GLHYDRLASE2"/>
</dbReference>
<dbReference type="Pfam" id="PF02837">
    <property type="entry name" value="Glyco_hydro_2_N"/>
    <property type="match status" value="1"/>
</dbReference>
<feature type="compositionally biased region" description="Basic and acidic residues" evidence="8">
    <location>
        <begin position="7"/>
        <end position="16"/>
    </location>
</feature>
<dbReference type="InterPro" id="IPR023230">
    <property type="entry name" value="Glyco_hydro_2_CS"/>
</dbReference>
<name>A0ABT9BQD8_9MICO</name>
<dbReference type="EC" id="3.2.1.23" evidence="3"/>
<dbReference type="SUPFAM" id="SSF51445">
    <property type="entry name" value="(Trans)glycosidases"/>
    <property type="match status" value="1"/>
</dbReference>
<evidence type="ECO:0000256" key="3">
    <source>
        <dbReference type="ARBA" id="ARBA00012756"/>
    </source>
</evidence>
<dbReference type="InterPro" id="IPR006104">
    <property type="entry name" value="Glyco_hydro_2_N"/>
</dbReference>
<keyword evidence="6" id="KW-0326">Glycosidase</keyword>
<accession>A0ABT9BQD8</accession>
<dbReference type="Gene3D" id="3.20.20.80">
    <property type="entry name" value="Glycosidases"/>
    <property type="match status" value="1"/>
</dbReference>
<comment type="catalytic activity">
    <reaction evidence="1">
        <text>Hydrolysis of terminal non-reducing beta-D-galactose residues in beta-D-galactosides.</text>
        <dbReference type="EC" id="3.2.1.23"/>
    </reaction>
</comment>
<dbReference type="InterPro" id="IPR017853">
    <property type="entry name" value="GH"/>
</dbReference>
<evidence type="ECO:0000313" key="10">
    <source>
        <dbReference type="EMBL" id="MDO7883261.1"/>
    </source>
</evidence>
<dbReference type="Gene3D" id="2.70.98.10">
    <property type="match status" value="1"/>
</dbReference>
<feature type="region of interest" description="Disordered" evidence="8">
    <location>
        <begin position="1"/>
        <end position="23"/>
    </location>
</feature>
<dbReference type="EMBL" id="JAUQUB010000004">
    <property type="protein sequence ID" value="MDO7883261.1"/>
    <property type="molecule type" value="Genomic_DNA"/>
</dbReference>
<dbReference type="InterPro" id="IPR006103">
    <property type="entry name" value="Glyco_hydro_2_cat"/>
</dbReference>
<dbReference type="Gene3D" id="2.60.120.260">
    <property type="entry name" value="Galactose-binding domain-like"/>
    <property type="match status" value="1"/>
</dbReference>
<gene>
    <name evidence="10" type="ORF">Q5716_13575</name>
</gene>
<dbReference type="InterPro" id="IPR032312">
    <property type="entry name" value="LacZ_4"/>
</dbReference>
<dbReference type="PANTHER" id="PTHR46323:SF2">
    <property type="entry name" value="BETA-GALACTOSIDASE"/>
    <property type="match status" value="1"/>
</dbReference>
<dbReference type="InterPro" id="IPR023232">
    <property type="entry name" value="Glyco_hydro_2_AS"/>
</dbReference>
<dbReference type="Pfam" id="PF16353">
    <property type="entry name" value="LacZ_4"/>
    <property type="match status" value="1"/>
</dbReference>
<dbReference type="Pfam" id="PF02836">
    <property type="entry name" value="Glyco_hydro_2_C"/>
    <property type="match status" value="1"/>
</dbReference>
<dbReference type="Pfam" id="PF02929">
    <property type="entry name" value="Bgal_small_N"/>
    <property type="match status" value="1"/>
</dbReference>
<evidence type="ECO:0000256" key="5">
    <source>
        <dbReference type="ARBA" id="ARBA00022801"/>
    </source>
</evidence>
<dbReference type="Gene3D" id="2.60.40.10">
    <property type="entry name" value="Immunoglobulins"/>
    <property type="match status" value="2"/>
</dbReference>
<protein>
    <recommendedName>
        <fullName evidence="4">Beta-galactosidase</fullName>
        <ecNumber evidence="3">3.2.1.23</ecNumber>
    </recommendedName>
    <alternativeName>
        <fullName evidence="7">Lactase</fullName>
    </alternativeName>
</protein>
<comment type="caution">
    <text evidence="10">The sequence shown here is derived from an EMBL/GenBank/DDBJ whole genome shotgun (WGS) entry which is preliminary data.</text>
</comment>
<dbReference type="GO" id="GO:0016787">
    <property type="term" value="F:hydrolase activity"/>
    <property type="evidence" value="ECO:0007669"/>
    <property type="project" value="UniProtKB-KW"/>
</dbReference>
<dbReference type="SMART" id="SM01038">
    <property type="entry name" value="Bgal_small_N"/>
    <property type="match status" value="1"/>
</dbReference>
<evidence type="ECO:0000259" key="9">
    <source>
        <dbReference type="SMART" id="SM01038"/>
    </source>
</evidence>
<dbReference type="SUPFAM" id="SSF49785">
    <property type="entry name" value="Galactose-binding domain-like"/>
    <property type="match status" value="1"/>
</dbReference>
<dbReference type="PANTHER" id="PTHR46323">
    <property type="entry name" value="BETA-GALACTOSIDASE"/>
    <property type="match status" value="1"/>
</dbReference>
<evidence type="ECO:0000313" key="11">
    <source>
        <dbReference type="Proteomes" id="UP001241072"/>
    </source>
</evidence>
<dbReference type="SUPFAM" id="SSF74650">
    <property type="entry name" value="Galactose mutarotase-like"/>
    <property type="match status" value="1"/>
</dbReference>
<dbReference type="InterPro" id="IPR013783">
    <property type="entry name" value="Ig-like_fold"/>
</dbReference>
<evidence type="ECO:0000256" key="1">
    <source>
        <dbReference type="ARBA" id="ARBA00001412"/>
    </source>
</evidence>
<dbReference type="PROSITE" id="PS00719">
    <property type="entry name" value="GLYCOSYL_HYDROL_F2_1"/>
    <property type="match status" value="1"/>
</dbReference>
<evidence type="ECO:0000256" key="7">
    <source>
        <dbReference type="ARBA" id="ARBA00032230"/>
    </source>
</evidence>
<comment type="similarity">
    <text evidence="2">Belongs to the glycosyl hydrolase 2 family.</text>
</comment>
<dbReference type="PROSITE" id="PS00608">
    <property type="entry name" value="GLYCOSYL_HYDROL_F2_2"/>
    <property type="match status" value="1"/>
</dbReference>
<dbReference type="InterPro" id="IPR050347">
    <property type="entry name" value="Bact_Beta-galactosidase"/>
</dbReference>
<dbReference type="Proteomes" id="UP001241072">
    <property type="component" value="Unassembled WGS sequence"/>
</dbReference>
<dbReference type="RefSeq" id="WP_305003691.1">
    <property type="nucleotide sequence ID" value="NZ_JAUQUB010000004.1"/>
</dbReference>
<dbReference type="InterPro" id="IPR008979">
    <property type="entry name" value="Galactose-bd-like_sf"/>
</dbReference>
<evidence type="ECO:0000256" key="4">
    <source>
        <dbReference type="ARBA" id="ARBA00013303"/>
    </source>
</evidence>
<keyword evidence="11" id="KW-1185">Reference proteome</keyword>
<proteinExistence type="inferred from homology"/>
<dbReference type="InterPro" id="IPR036156">
    <property type="entry name" value="Beta-gal/glucu_dom_sf"/>
</dbReference>